<dbReference type="InterPro" id="IPR012340">
    <property type="entry name" value="NA-bd_OB-fold"/>
</dbReference>
<feature type="binding site" evidence="12">
    <location>
        <position position="162"/>
    </location>
    <ligand>
        <name>NAD(+)</name>
        <dbReference type="ChEBI" id="CHEBI:57540"/>
    </ligand>
</feature>
<evidence type="ECO:0000256" key="12">
    <source>
        <dbReference type="HAMAP-Rule" id="MF_01588"/>
    </source>
</evidence>
<dbReference type="EC" id="6.5.1.2" evidence="12"/>
<feature type="binding site" evidence="12">
    <location>
        <position position="389"/>
    </location>
    <ligand>
        <name>Zn(2+)</name>
        <dbReference type="ChEBI" id="CHEBI:29105"/>
    </ligand>
</feature>
<dbReference type="InterPro" id="IPR036420">
    <property type="entry name" value="BRCT_dom_sf"/>
</dbReference>
<comment type="caution">
    <text evidence="14">The sequence shown here is derived from an EMBL/GenBank/DDBJ whole genome shotgun (WGS) entry which is preliminary data.</text>
</comment>
<gene>
    <name evidence="12" type="primary">ligA</name>
    <name evidence="14" type="ORF">J2S20_001875</name>
</gene>
<evidence type="ECO:0000256" key="2">
    <source>
        <dbReference type="ARBA" id="ARBA00022598"/>
    </source>
</evidence>
<dbReference type="SMART" id="SM00278">
    <property type="entry name" value="HhH1"/>
    <property type="match status" value="3"/>
</dbReference>
<feature type="binding site" evidence="12">
    <location>
        <position position="392"/>
    </location>
    <ligand>
        <name>Zn(2+)</name>
        <dbReference type="ChEBI" id="CHEBI:29105"/>
    </ligand>
</feature>
<dbReference type="Pfam" id="PF03120">
    <property type="entry name" value="OB_DNA_ligase"/>
    <property type="match status" value="1"/>
</dbReference>
<name>A0AAE3VBA7_9FIRM</name>
<keyword evidence="5 12" id="KW-0227">DNA damage</keyword>
<keyword evidence="7 12" id="KW-0460">Magnesium</keyword>
<dbReference type="InterPro" id="IPR013839">
    <property type="entry name" value="DNAligase_adenylation"/>
</dbReference>
<dbReference type="PROSITE" id="PS50172">
    <property type="entry name" value="BRCT"/>
    <property type="match status" value="1"/>
</dbReference>
<keyword evidence="15" id="KW-1185">Reference proteome</keyword>
<evidence type="ECO:0000256" key="6">
    <source>
        <dbReference type="ARBA" id="ARBA00022833"/>
    </source>
</evidence>
<comment type="cofactor">
    <cofactor evidence="12">
        <name>Mg(2+)</name>
        <dbReference type="ChEBI" id="CHEBI:18420"/>
    </cofactor>
    <cofactor evidence="12">
        <name>Mn(2+)</name>
        <dbReference type="ChEBI" id="CHEBI:29035"/>
    </cofactor>
</comment>
<accession>A0AAE3VBA7</accession>
<dbReference type="NCBIfam" id="TIGR00575">
    <property type="entry name" value="dnlj"/>
    <property type="match status" value="1"/>
</dbReference>
<keyword evidence="10 12" id="KW-0464">Manganese</keyword>
<evidence type="ECO:0000256" key="7">
    <source>
        <dbReference type="ARBA" id="ARBA00022842"/>
    </source>
</evidence>
<comment type="similarity">
    <text evidence="12">Belongs to the NAD-dependent DNA ligase family. LigA subfamily.</text>
</comment>
<dbReference type="SMART" id="SM00292">
    <property type="entry name" value="BRCT"/>
    <property type="match status" value="1"/>
</dbReference>
<dbReference type="SUPFAM" id="SSF47781">
    <property type="entry name" value="RuvA domain 2-like"/>
    <property type="match status" value="1"/>
</dbReference>
<evidence type="ECO:0000313" key="14">
    <source>
        <dbReference type="EMBL" id="MDQ0153166.1"/>
    </source>
</evidence>
<dbReference type="Pfam" id="PF12826">
    <property type="entry name" value="HHH_2"/>
    <property type="match status" value="1"/>
</dbReference>
<feature type="active site" description="N6-AMP-lysine intermediate" evidence="12">
    <location>
        <position position="107"/>
    </location>
</feature>
<evidence type="ECO:0000256" key="10">
    <source>
        <dbReference type="ARBA" id="ARBA00023211"/>
    </source>
</evidence>
<proteinExistence type="inferred from homology"/>
<dbReference type="NCBIfam" id="NF005932">
    <property type="entry name" value="PRK07956.1"/>
    <property type="match status" value="1"/>
</dbReference>
<comment type="catalytic activity">
    <reaction evidence="11 12">
        <text>NAD(+) + (deoxyribonucleotide)n-3'-hydroxyl + 5'-phospho-(deoxyribonucleotide)m = (deoxyribonucleotide)n+m + AMP + beta-nicotinamide D-nucleotide.</text>
        <dbReference type="EC" id="6.5.1.2"/>
    </reaction>
</comment>
<comment type="caution">
    <text evidence="12">Lacks conserved residue(s) required for the propagation of feature annotation.</text>
</comment>
<dbReference type="AlphaFoldDB" id="A0AAE3VBA7"/>
<evidence type="ECO:0000256" key="11">
    <source>
        <dbReference type="ARBA" id="ARBA00034005"/>
    </source>
</evidence>
<dbReference type="GO" id="GO:0046872">
    <property type="term" value="F:metal ion binding"/>
    <property type="evidence" value="ECO:0007669"/>
    <property type="project" value="UniProtKB-KW"/>
</dbReference>
<evidence type="ECO:0000256" key="3">
    <source>
        <dbReference type="ARBA" id="ARBA00022705"/>
    </source>
</evidence>
<feature type="domain" description="BRCT" evidence="13">
    <location>
        <begin position="577"/>
        <end position="650"/>
    </location>
</feature>
<protein>
    <recommendedName>
        <fullName evidence="12">DNA ligase</fullName>
        <ecNumber evidence="12">6.5.1.2</ecNumber>
    </recommendedName>
    <alternativeName>
        <fullName evidence="12">Polydeoxyribonucleotide synthase [NAD(+)]</fullName>
    </alternativeName>
</protein>
<keyword evidence="9 12" id="KW-0234">DNA repair</keyword>
<sequence>MKQDGGKLARMHELVTQLSQAARAYYQESRELMTNLQYDQLYDELLSLEAETGTVLSGSPTQQVGYEILSALPKEEHESPMLSLDKTKDEGALLGWLGAQRALLSWKLDGLTVVLSYRDGALQKAVTRGNGLQGEVITANARMFRNVPLRIPFQGELVLRGEALIRYSDFQKINESIPEAEAQYKNPRNLCSGSVRQLDPGVTRERAVYFNAFALVKAEGVDFRNSREAQFRFLAAMGFDVVEYVPVTAENLLQELHHFEARIAENDFPSDGLVLLLEDIAYGESLGATAKFPRNAIAFKWGDETRETVLREIEWSPSRTGLINPVAIFSPVELEGTTVSRASVHNVSILKALKLGVGDRITVYKANMIIPQIAENLTESGTSEIPAHCPVCGAETELHRENEIETLLCPNPDCVIKKIKRLALMTSRDALNIEGLSEATLEKLIAAGFIHEYADLFRLERYRAEIAALEGFGERSAEKLIAAAERARRTTMTRFVYALGIPGIGLQNAKMLNRHFRGSVERFRAAAEEELCEIEGIGEVLAHAIRVFLDDAEHARLMDALLQSLSLAEAEEDAGSVAAERFAGKTFVITGSITHFKNREALKEYIEARGGRAAGSVSAKTSYLINNDKESASSKNRRARELGIPVLSEEDFLKLAEGSESNADSDSE</sequence>
<feature type="binding site" evidence="12">
    <location>
        <position position="409"/>
    </location>
    <ligand>
        <name>Zn(2+)</name>
        <dbReference type="ChEBI" id="CHEBI:29105"/>
    </ligand>
</feature>
<dbReference type="GO" id="GO:0003677">
    <property type="term" value="F:DNA binding"/>
    <property type="evidence" value="ECO:0007669"/>
    <property type="project" value="InterPro"/>
</dbReference>
<comment type="function">
    <text evidence="1 12">DNA ligase that catalyzes the formation of phosphodiester linkages between 5'-phosphoryl and 3'-hydroxyl groups in double-stranded DNA using NAD as a coenzyme and as the energy source for the reaction. It is essential for DNA replication and repair of damaged DNA.</text>
</comment>
<dbReference type="Gene3D" id="2.40.50.140">
    <property type="entry name" value="Nucleic acid-binding proteins"/>
    <property type="match status" value="1"/>
</dbReference>
<dbReference type="InterPro" id="IPR001357">
    <property type="entry name" value="BRCT_dom"/>
</dbReference>
<dbReference type="SUPFAM" id="SSF50249">
    <property type="entry name" value="Nucleic acid-binding proteins"/>
    <property type="match status" value="1"/>
</dbReference>
<keyword evidence="8 12" id="KW-0520">NAD</keyword>
<dbReference type="InterPro" id="IPR013840">
    <property type="entry name" value="DNAligase_N"/>
</dbReference>
<feature type="binding site" evidence="12">
    <location>
        <position position="128"/>
    </location>
    <ligand>
        <name>NAD(+)</name>
        <dbReference type="ChEBI" id="CHEBI:57540"/>
    </ligand>
</feature>
<dbReference type="HAMAP" id="MF_01588">
    <property type="entry name" value="DNA_ligase_A"/>
    <property type="match status" value="1"/>
</dbReference>
<keyword evidence="2 12" id="KW-0436">Ligase</keyword>
<dbReference type="Gene3D" id="1.10.287.610">
    <property type="entry name" value="Helix hairpin bin"/>
    <property type="match status" value="1"/>
</dbReference>
<dbReference type="GO" id="GO:0006260">
    <property type="term" value="P:DNA replication"/>
    <property type="evidence" value="ECO:0007669"/>
    <property type="project" value="UniProtKB-KW"/>
</dbReference>
<evidence type="ECO:0000259" key="13">
    <source>
        <dbReference type="PROSITE" id="PS50172"/>
    </source>
</evidence>
<dbReference type="Gene3D" id="1.10.150.20">
    <property type="entry name" value="5' to 3' exonuclease, C-terminal subdomain"/>
    <property type="match status" value="2"/>
</dbReference>
<evidence type="ECO:0000256" key="9">
    <source>
        <dbReference type="ARBA" id="ARBA00023204"/>
    </source>
</evidence>
<keyword evidence="4 12" id="KW-0479">Metal-binding</keyword>
<evidence type="ECO:0000256" key="1">
    <source>
        <dbReference type="ARBA" id="ARBA00004067"/>
    </source>
</evidence>
<dbReference type="EMBL" id="JAUSTO010000013">
    <property type="protein sequence ID" value="MDQ0153166.1"/>
    <property type="molecule type" value="Genomic_DNA"/>
</dbReference>
<feature type="binding site" evidence="12">
    <location>
        <position position="300"/>
    </location>
    <ligand>
        <name>NAD(+)</name>
        <dbReference type="ChEBI" id="CHEBI:57540"/>
    </ligand>
</feature>
<dbReference type="PIRSF" id="PIRSF001604">
    <property type="entry name" value="LigA"/>
    <property type="match status" value="1"/>
</dbReference>
<dbReference type="Pfam" id="PF01653">
    <property type="entry name" value="DNA_ligase_aden"/>
    <property type="match status" value="1"/>
</dbReference>
<keyword evidence="3 12" id="KW-0235">DNA replication</keyword>
<dbReference type="GO" id="GO:0003911">
    <property type="term" value="F:DNA ligase (NAD+) activity"/>
    <property type="evidence" value="ECO:0007669"/>
    <property type="project" value="UniProtKB-UniRule"/>
</dbReference>
<dbReference type="GO" id="GO:0006281">
    <property type="term" value="P:DNA repair"/>
    <property type="evidence" value="ECO:0007669"/>
    <property type="project" value="UniProtKB-KW"/>
</dbReference>
<reference evidence="14" key="1">
    <citation type="submission" date="2023-07" db="EMBL/GenBank/DDBJ databases">
        <title>Genomic Encyclopedia of Type Strains, Phase IV (KMG-IV): sequencing the most valuable type-strain genomes for metagenomic binning, comparative biology and taxonomic classification.</title>
        <authorList>
            <person name="Goeker M."/>
        </authorList>
    </citation>
    <scope>NUCLEOTIDE SEQUENCE</scope>
    <source>
        <strain evidence="14">DSM 19659</strain>
    </source>
</reference>
<feature type="binding site" evidence="12">
    <location>
        <position position="414"/>
    </location>
    <ligand>
        <name>Zn(2+)</name>
        <dbReference type="ChEBI" id="CHEBI:29105"/>
    </ligand>
</feature>
<dbReference type="Gene3D" id="3.40.50.10190">
    <property type="entry name" value="BRCT domain"/>
    <property type="match status" value="1"/>
</dbReference>
<evidence type="ECO:0000256" key="4">
    <source>
        <dbReference type="ARBA" id="ARBA00022723"/>
    </source>
</evidence>
<dbReference type="InterPro" id="IPR010994">
    <property type="entry name" value="RuvA_2-like"/>
</dbReference>
<dbReference type="RefSeq" id="WP_307255181.1">
    <property type="nucleotide sequence ID" value="NZ_JAUSTO010000013.1"/>
</dbReference>
<dbReference type="SUPFAM" id="SSF56091">
    <property type="entry name" value="DNA ligase/mRNA capping enzyme, catalytic domain"/>
    <property type="match status" value="1"/>
</dbReference>
<dbReference type="Gene3D" id="3.30.470.30">
    <property type="entry name" value="DNA ligase/mRNA capping enzyme"/>
    <property type="match status" value="1"/>
</dbReference>
<dbReference type="SMART" id="SM00532">
    <property type="entry name" value="LIGANc"/>
    <property type="match status" value="1"/>
</dbReference>
<organism evidence="14 15">
    <name type="scientific">Moryella indoligenes</name>
    <dbReference type="NCBI Taxonomy" id="371674"/>
    <lineage>
        <taxon>Bacteria</taxon>
        <taxon>Bacillati</taxon>
        <taxon>Bacillota</taxon>
        <taxon>Clostridia</taxon>
        <taxon>Lachnospirales</taxon>
        <taxon>Lachnospiraceae</taxon>
        <taxon>Moryella</taxon>
    </lineage>
</organism>
<dbReference type="InterPro" id="IPR004150">
    <property type="entry name" value="NAD_DNA_ligase_OB"/>
</dbReference>
<dbReference type="Pfam" id="PF00533">
    <property type="entry name" value="BRCT"/>
    <property type="match status" value="1"/>
</dbReference>
<evidence type="ECO:0000256" key="5">
    <source>
        <dbReference type="ARBA" id="ARBA00022763"/>
    </source>
</evidence>
<dbReference type="CDD" id="cd17748">
    <property type="entry name" value="BRCT_DNA_ligase_like"/>
    <property type="match status" value="1"/>
</dbReference>
<feature type="binding site" evidence="12">
    <location>
        <begin position="83"/>
        <end position="84"/>
    </location>
    <ligand>
        <name>NAD(+)</name>
        <dbReference type="ChEBI" id="CHEBI:57540"/>
    </ligand>
</feature>
<dbReference type="Pfam" id="PF14520">
    <property type="entry name" value="HHH_5"/>
    <property type="match status" value="1"/>
</dbReference>
<evidence type="ECO:0000256" key="8">
    <source>
        <dbReference type="ARBA" id="ARBA00023027"/>
    </source>
</evidence>
<evidence type="ECO:0000313" key="15">
    <source>
        <dbReference type="Proteomes" id="UP001241537"/>
    </source>
</evidence>
<keyword evidence="6 12" id="KW-0862">Zinc</keyword>
<dbReference type="SUPFAM" id="SSF52113">
    <property type="entry name" value="BRCT domain"/>
    <property type="match status" value="1"/>
</dbReference>
<dbReference type="Proteomes" id="UP001241537">
    <property type="component" value="Unassembled WGS sequence"/>
</dbReference>
<dbReference type="InterPro" id="IPR001679">
    <property type="entry name" value="DNA_ligase"/>
</dbReference>
<dbReference type="InterPro" id="IPR003583">
    <property type="entry name" value="Hlx-hairpin-Hlx_DNA-bd_motif"/>
</dbReference>
<dbReference type="InterPro" id="IPR041663">
    <property type="entry name" value="DisA/LigA_HHH"/>
</dbReference>